<dbReference type="InterPro" id="IPR013766">
    <property type="entry name" value="Thioredoxin_domain"/>
</dbReference>
<reference evidence="7 8" key="1">
    <citation type="submission" date="2019-08" db="EMBL/GenBank/DDBJ databases">
        <title>Deep-cultivation of Planctomycetes and their phenomic and genomic characterization uncovers novel biology.</title>
        <authorList>
            <person name="Wiegand S."/>
            <person name="Jogler M."/>
            <person name="Boedeker C."/>
            <person name="Pinto D."/>
            <person name="Vollmers J."/>
            <person name="Rivas-Marin E."/>
            <person name="Kohn T."/>
            <person name="Peeters S.H."/>
            <person name="Heuer A."/>
            <person name="Rast P."/>
            <person name="Oberbeckmann S."/>
            <person name="Bunk B."/>
            <person name="Jeske O."/>
            <person name="Meyerdierks A."/>
            <person name="Storesund J.E."/>
            <person name="Kallscheuer N."/>
            <person name="Luecker S."/>
            <person name="Lage O.M."/>
            <person name="Pohl T."/>
            <person name="Merkel B.J."/>
            <person name="Hornburger P."/>
            <person name="Mueller R.-W."/>
            <person name="Bruemmer F."/>
            <person name="Labrenz M."/>
            <person name="Spormann A.M."/>
            <person name="Op den Camp H."/>
            <person name="Overmann J."/>
            <person name="Amann R."/>
            <person name="Jetten M.S.M."/>
            <person name="Mascher T."/>
            <person name="Medema M.H."/>
            <person name="Devos D.P."/>
            <person name="Kaster A.-K."/>
            <person name="Ovreas L."/>
            <person name="Rohde M."/>
            <person name="Galperin M.Y."/>
            <person name="Jogler C."/>
        </authorList>
    </citation>
    <scope>NUCLEOTIDE SEQUENCE [LARGE SCALE GENOMIC DNA]</scope>
    <source>
        <strain evidence="7 8">UC8</strain>
    </source>
</reference>
<dbReference type="Pfam" id="PF00085">
    <property type="entry name" value="Thioredoxin"/>
    <property type="match status" value="1"/>
</dbReference>
<feature type="domain" description="Thioredoxin" evidence="6">
    <location>
        <begin position="80"/>
        <end position="197"/>
    </location>
</feature>
<dbReference type="PANTHER" id="PTHR45663:SF11">
    <property type="entry name" value="GEO12009P1"/>
    <property type="match status" value="1"/>
</dbReference>
<dbReference type="PANTHER" id="PTHR45663">
    <property type="entry name" value="GEO12009P1"/>
    <property type="match status" value="1"/>
</dbReference>
<gene>
    <name evidence="7" type="ORF">UC8_34270</name>
</gene>
<dbReference type="InterPro" id="IPR017937">
    <property type="entry name" value="Thioredoxin_CS"/>
</dbReference>
<keyword evidence="8" id="KW-1185">Reference proteome</keyword>
<evidence type="ECO:0000313" key="7">
    <source>
        <dbReference type="EMBL" id="QEG41406.1"/>
    </source>
</evidence>
<accession>A0A5B9QWC9</accession>
<evidence type="ECO:0000256" key="2">
    <source>
        <dbReference type="ARBA" id="ARBA00022982"/>
    </source>
</evidence>
<dbReference type="KEGG" id="rul:UC8_34270"/>
<proteinExistence type="predicted"/>
<evidence type="ECO:0000256" key="4">
    <source>
        <dbReference type="ARBA" id="ARBA00023284"/>
    </source>
</evidence>
<dbReference type="CDD" id="cd02947">
    <property type="entry name" value="TRX_family"/>
    <property type="match status" value="1"/>
</dbReference>
<feature type="region of interest" description="Disordered" evidence="5">
    <location>
        <begin position="1"/>
        <end position="20"/>
    </location>
</feature>
<keyword evidence="2" id="KW-0249">Electron transport</keyword>
<evidence type="ECO:0000256" key="1">
    <source>
        <dbReference type="ARBA" id="ARBA00022448"/>
    </source>
</evidence>
<dbReference type="InterPro" id="IPR036249">
    <property type="entry name" value="Thioredoxin-like_sf"/>
</dbReference>
<evidence type="ECO:0000256" key="3">
    <source>
        <dbReference type="ARBA" id="ARBA00023157"/>
    </source>
</evidence>
<keyword evidence="4" id="KW-0676">Redox-active center</keyword>
<dbReference type="GO" id="GO:0005737">
    <property type="term" value="C:cytoplasm"/>
    <property type="evidence" value="ECO:0007669"/>
    <property type="project" value="TreeGrafter"/>
</dbReference>
<dbReference type="AlphaFoldDB" id="A0A5B9QWC9"/>
<evidence type="ECO:0000259" key="6">
    <source>
        <dbReference type="PROSITE" id="PS51352"/>
    </source>
</evidence>
<sequence>MVFGEREAGDGSVQIAESDASAGPEAVAYSLKSSPETGDVATTSAVEYSLRHEASAGEITASDFEMGMLETGQPEATFVSAASASVPMQSSLTTLAAGSDLTEQLNATPGPVLLDFYADWCGPCKMQGKILHEMVDDADGQPLQVIKIDIDEHPKLAKKLQVKRLPTLMLVEDGSMVKRQTGAMSKEQLVQWMQSDE</sequence>
<keyword evidence="1" id="KW-0813">Transport</keyword>
<name>A0A5B9QWC9_9BACT</name>
<dbReference type="SUPFAM" id="SSF52833">
    <property type="entry name" value="Thioredoxin-like"/>
    <property type="match status" value="1"/>
</dbReference>
<dbReference type="PROSITE" id="PS00194">
    <property type="entry name" value="THIOREDOXIN_1"/>
    <property type="match status" value="1"/>
</dbReference>
<dbReference type="GO" id="GO:0015035">
    <property type="term" value="F:protein-disulfide reductase activity"/>
    <property type="evidence" value="ECO:0007669"/>
    <property type="project" value="TreeGrafter"/>
</dbReference>
<dbReference type="EMBL" id="CP042914">
    <property type="protein sequence ID" value="QEG41406.1"/>
    <property type="molecule type" value="Genomic_DNA"/>
</dbReference>
<evidence type="ECO:0000256" key="5">
    <source>
        <dbReference type="SAM" id="MobiDB-lite"/>
    </source>
</evidence>
<keyword evidence="3" id="KW-1015">Disulfide bond</keyword>
<dbReference type="PROSITE" id="PS51352">
    <property type="entry name" value="THIOREDOXIN_2"/>
    <property type="match status" value="1"/>
</dbReference>
<dbReference type="Proteomes" id="UP000325286">
    <property type="component" value="Chromosome"/>
</dbReference>
<organism evidence="7 8">
    <name type="scientific">Roseimaritima ulvae</name>
    <dbReference type="NCBI Taxonomy" id="980254"/>
    <lineage>
        <taxon>Bacteria</taxon>
        <taxon>Pseudomonadati</taxon>
        <taxon>Planctomycetota</taxon>
        <taxon>Planctomycetia</taxon>
        <taxon>Pirellulales</taxon>
        <taxon>Pirellulaceae</taxon>
        <taxon>Roseimaritima</taxon>
    </lineage>
</organism>
<dbReference type="Gene3D" id="3.40.30.10">
    <property type="entry name" value="Glutaredoxin"/>
    <property type="match status" value="1"/>
</dbReference>
<evidence type="ECO:0000313" key="8">
    <source>
        <dbReference type="Proteomes" id="UP000325286"/>
    </source>
</evidence>
<protein>
    <submittedName>
        <fullName evidence="7">Thioredoxin C-1</fullName>
    </submittedName>
</protein>